<feature type="region of interest" description="Disordered" evidence="17">
    <location>
        <begin position="700"/>
        <end position="749"/>
    </location>
</feature>
<feature type="domain" description="LIM zinc-binding" evidence="19">
    <location>
        <begin position="634"/>
        <end position="699"/>
    </location>
</feature>
<dbReference type="Pfam" id="PF25413">
    <property type="entry name" value="Rossman_Mical"/>
    <property type="match status" value="1"/>
</dbReference>
<dbReference type="SUPFAM" id="SSF47576">
    <property type="entry name" value="Calponin-homology domain, CH-domain"/>
    <property type="match status" value="1"/>
</dbReference>
<evidence type="ECO:0000256" key="9">
    <source>
        <dbReference type="ARBA" id="ARBA00022833"/>
    </source>
</evidence>
<dbReference type="EC" id="1.14.13.225" evidence="4"/>
<evidence type="ECO:0000256" key="10">
    <source>
        <dbReference type="ARBA" id="ARBA00022857"/>
    </source>
</evidence>
<evidence type="ECO:0000256" key="16">
    <source>
        <dbReference type="PROSITE-ProRule" id="PRU00125"/>
    </source>
</evidence>
<feature type="region of interest" description="Disordered" evidence="17">
    <location>
        <begin position="599"/>
        <end position="625"/>
    </location>
</feature>
<evidence type="ECO:0000313" key="20">
    <source>
        <dbReference type="EMBL" id="KAF6034574.1"/>
    </source>
</evidence>
<evidence type="ECO:0000256" key="7">
    <source>
        <dbReference type="ARBA" id="ARBA00022723"/>
    </source>
</evidence>
<evidence type="ECO:0000256" key="11">
    <source>
        <dbReference type="ARBA" id="ARBA00023002"/>
    </source>
</evidence>
<dbReference type="Gene3D" id="1.10.418.10">
    <property type="entry name" value="Calponin-like domain"/>
    <property type="match status" value="1"/>
</dbReference>
<feature type="compositionally biased region" description="Polar residues" evidence="17">
    <location>
        <begin position="428"/>
        <end position="442"/>
    </location>
</feature>
<evidence type="ECO:0000256" key="12">
    <source>
        <dbReference type="ARBA" id="ARBA00023033"/>
    </source>
</evidence>
<evidence type="ECO:0000313" key="21">
    <source>
        <dbReference type="Proteomes" id="UP000593567"/>
    </source>
</evidence>
<dbReference type="PROSITE" id="PS50021">
    <property type="entry name" value="CH"/>
    <property type="match status" value="1"/>
</dbReference>
<dbReference type="PROSITE" id="PS50023">
    <property type="entry name" value="LIM_DOMAIN_2"/>
    <property type="match status" value="1"/>
</dbReference>
<dbReference type="Pfam" id="PF00412">
    <property type="entry name" value="LIM"/>
    <property type="match status" value="1"/>
</dbReference>
<dbReference type="Gene3D" id="3.50.50.60">
    <property type="entry name" value="FAD/NAD(P)-binding domain"/>
    <property type="match status" value="1"/>
</dbReference>
<comment type="cofactor">
    <cofactor evidence="1">
        <name>FAD</name>
        <dbReference type="ChEBI" id="CHEBI:57692"/>
    </cofactor>
</comment>
<feature type="compositionally biased region" description="Basic residues" evidence="17">
    <location>
        <begin position="399"/>
        <end position="413"/>
    </location>
</feature>
<keyword evidence="6" id="KW-0285">Flavoprotein</keyword>
<dbReference type="InterPro" id="IPR036872">
    <property type="entry name" value="CH_dom_sf"/>
</dbReference>
<keyword evidence="14" id="KW-0009">Actin-binding</keyword>
<reference evidence="20" key="1">
    <citation type="submission" date="2020-06" db="EMBL/GenBank/DDBJ databases">
        <title>Draft genome of Bugula neritina, a colonial animal packing powerful symbionts and potential medicines.</title>
        <authorList>
            <person name="Rayko M."/>
        </authorList>
    </citation>
    <scope>NUCLEOTIDE SEQUENCE [LARGE SCALE GENOMIC DNA]</scope>
    <source>
        <strain evidence="20">Kwan_BN1</strain>
    </source>
</reference>
<dbReference type="InterPro" id="IPR050540">
    <property type="entry name" value="F-actin_Monoox_Mical"/>
</dbReference>
<keyword evidence="7 16" id="KW-0479">Metal-binding</keyword>
<dbReference type="EMBL" id="VXIV02001042">
    <property type="protein sequence ID" value="KAF6034574.1"/>
    <property type="molecule type" value="Genomic_DNA"/>
</dbReference>
<dbReference type="InterPro" id="IPR001781">
    <property type="entry name" value="Znf_LIM"/>
</dbReference>
<evidence type="ECO:0000256" key="3">
    <source>
        <dbReference type="ARBA" id="ARBA00008223"/>
    </source>
</evidence>
<dbReference type="InterPro" id="IPR057494">
    <property type="entry name" value="Rossman_Mical"/>
</dbReference>
<dbReference type="PANTHER" id="PTHR23167">
    <property type="entry name" value="CALPONIN HOMOLOGY DOMAIN-CONTAINING PROTEIN DDB_G0272472-RELATED"/>
    <property type="match status" value="1"/>
</dbReference>
<dbReference type="SMART" id="SM00132">
    <property type="entry name" value="LIM"/>
    <property type="match status" value="1"/>
</dbReference>
<organism evidence="20 21">
    <name type="scientific">Bugula neritina</name>
    <name type="common">Brown bryozoan</name>
    <name type="synonym">Sertularia neritina</name>
    <dbReference type="NCBI Taxonomy" id="10212"/>
    <lineage>
        <taxon>Eukaryota</taxon>
        <taxon>Metazoa</taxon>
        <taxon>Spiralia</taxon>
        <taxon>Lophotrochozoa</taxon>
        <taxon>Bryozoa</taxon>
        <taxon>Gymnolaemata</taxon>
        <taxon>Cheilostomatida</taxon>
        <taxon>Flustrina</taxon>
        <taxon>Buguloidea</taxon>
        <taxon>Bugulidae</taxon>
        <taxon>Bugula</taxon>
    </lineage>
</organism>
<dbReference type="SUPFAM" id="SSF57716">
    <property type="entry name" value="Glucocorticoid receptor-like (DNA-binding domain)"/>
    <property type="match status" value="1"/>
</dbReference>
<evidence type="ECO:0000256" key="2">
    <source>
        <dbReference type="ARBA" id="ARBA00004496"/>
    </source>
</evidence>
<keyword evidence="11" id="KW-0560">Oxidoreductase</keyword>
<accession>A0A7J7K9F2</accession>
<dbReference type="Proteomes" id="UP000593567">
    <property type="component" value="Unassembled WGS sequence"/>
</dbReference>
<dbReference type="Pfam" id="PF00307">
    <property type="entry name" value="CH"/>
    <property type="match status" value="1"/>
</dbReference>
<evidence type="ECO:0000256" key="14">
    <source>
        <dbReference type="ARBA" id="ARBA00023203"/>
    </source>
</evidence>
<feature type="domain" description="Calponin-homology (CH)" evidence="18">
    <location>
        <begin position="246"/>
        <end position="355"/>
    </location>
</feature>
<keyword evidence="10" id="KW-0521">NADP</keyword>
<keyword evidence="8" id="KW-0274">FAD</keyword>
<evidence type="ECO:0000256" key="15">
    <source>
        <dbReference type="ARBA" id="ARBA00049522"/>
    </source>
</evidence>
<dbReference type="InterPro" id="IPR001715">
    <property type="entry name" value="CH_dom"/>
</dbReference>
<dbReference type="PROSITE" id="PS00478">
    <property type="entry name" value="LIM_DOMAIN_1"/>
    <property type="match status" value="1"/>
</dbReference>
<feature type="region of interest" description="Disordered" evidence="17">
    <location>
        <begin position="387"/>
        <end position="479"/>
    </location>
</feature>
<evidence type="ECO:0000256" key="8">
    <source>
        <dbReference type="ARBA" id="ARBA00022827"/>
    </source>
</evidence>
<evidence type="ECO:0000256" key="4">
    <source>
        <dbReference type="ARBA" id="ARBA00012709"/>
    </source>
</evidence>
<evidence type="ECO:0000256" key="5">
    <source>
        <dbReference type="ARBA" id="ARBA00022490"/>
    </source>
</evidence>
<comment type="catalytic activity">
    <reaction evidence="15">
        <text>L-methionyl-[F-actin] + NADPH + O2 + H(+) = L-methionyl-(R)-S-oxide-[F-actin] + NADP(+) + H2O</text>
        <dbReference type="Rhea" id="RHEA:51308"/>
        <dbReference type="Rhea" id="RHEA-COMP:12953"/>
        <dbReference type="Rhea" id="RHEA-COMP:12956"/>
        <dbReference type="ChEBI" id="CHEBI:15377"/>
        <dbReference type="ChEBI" id="CHEBI:15378"/>
        <dbReference type="ChEBI" id="CHEBI:15379"/>
        <dbReference type="ChEBI" id="CHEBI:16044"/>
        <dbReference type="ChEBI" id="CHEBI:45764"/>
        <dbReference type="ChEBI" id="CHEBI:57783"/>
        <dbReference type="ChEBI" id="CHEBI:58349"/>
        <dbReference type="EC" id="1.14.13.225"/>
    </reaction>
</comment>
<evidence type="ECO:0000259" key="19">
    <source>
        <dbReference type="PROSITE" id="PS50023"/>
    </source>
</evidence>
<dbReference type="AlphaFoldDB" id="A0A7J7K9F2"/>
<name>A0A7J7K9F2_BUGNE</name>
<feature type="region of interest" description="Disordered" evidence="17">
    <location>
        <begin position="362"/>
        <end position="381"/>
    </location>
</feature>
<comment type="subcellular location">
    <subcellularLocation>
        <location evidence="2">Cytoplasm</location>
    </subcellularLocation>
</comment>
<evidence type="ECO:0000256" key="17">
    <source>
        <dbReference type="SAM" id="MobiDB-lite"/>
    </source>
</evidence>
<dbReference type="Gene3D" id="2.10.110.10">
    <property type="entry name" value="Cysteine Rich Protein"/>
    <property type="match status" value="1"/>
</dbReference>
<evidence type="ECO:0000259" key="18">
    <source>
        <dbReference type="PROSITE" id="PS50021"/>
    </source>
</evidence>
<protein>
    <recommendedName>
        <fullName evidence="4">F-actin monooxygenase</fullName>
        <ecNumber evidence="4">1.14.13.225</ecNumber>
    </recommendedName>
</protein>
<dbReference type="SMART" id="SM00033">
    <property type="entry name" value="CH"/>
    <property type="match status" value="1"/>
</dbReference>
<dbReference type="InterPro" id="IPR036188">
    <property type="entry name" value="FAD/NAD-bd_sf"/>
</dbReference>
<keyword evidence="9 16" id="KW-0862">Zinc</keyword>
<dbReference type="GO" id="GO:0046872">
    <property type="term" value="F:metal ion binding"/>
    <property type="evidence" value="ECO:0007669"/>
    <property type="project" value="UniProtKB-KW"/>
</dbReference>
<dbReference type="PANTHER" id="PTHR23167:SF54">
    <property type="entry name" value="[F-ACTIN]-MONOOXYGENASE MICAL"/>
    <property type="match status" value="1"/>
</dbReference>
<evidence type="ECO:0000256" key="1">
    <source>
        <dbReference type="ARBA" id="ARBA00001974"/>
    </source>
</evidence>
<gene>
    <name evidence="20" type="ORF">EB796_007114</name>
</gene>
<evidence type="ECO:0000256" key="6">
    <source>
        <dbReference type="ARBA" id="ARBA00022630"/>
    </source>
</evidence>
<feature type="compositionally biased region" description="Basic and acidic residues" evidence="17">
    <location>
        <begin position="700"/>
        <end position="710"/>
    </location>
</feature>
<comment type="similarity">
    <text evidence="3">Belongs to the Mical family.</text>
</comment>
<dbReference type="GO" id="GO:0005737">
    <property type="term" value="C:cytoplasm"/>
    <property type="evidence" value="ECO:0007669"/>
    <property type="project" value="UniProtKB-SubCell"/>
</dbReference>
<proteinExistence type="inferred from homology"/>
<sequence length="749" mass="84296">MSMCVQDLKAETGIDLENIVYYKDDTHYFVMTAKKQSLLEKGVLLQDHRDTIKLLSRDNVDQQALQNYAREAADVSTNHKLPNLEFAHNHFGQPDIAMFDFTSLFAAENSSRAMERYGRKLLINIVGDSLLEPFWPTGSGCARGFLGSFDAAWAVKSWASGSMSPLQVLAERESVYMLLSQTTPESLSKSFNSYTINPITRYKHCNTQALKCIQVRQLYDTTEIINIDDLEPVEIPAKRARTYDIMVDQGRLLRWCNRKLALLPSHLRREVSDLSVSWKDGRLFCLLLHLYSPEEVNVDNLEELSDIERLTNAFNTAETKWHILPMLSPEDIVSSEVPDSLFMVSYISQFYSSLRDKHPAGAAPELLSPHKSKSSVSPSVAKISSLRKLGKIIGSGSKTSRRRKSSSGHKSPRNRPGSKDGDAKSPGGSKSPTHLLSPQTPTGRKLPKHSRKSRPDSVSPKHAPSEKQESQGKLGAEAFDVFKNNKTDKKESKKFLFTASNICTQEQKAPGNDNVRSRMREIRDAFSLKTKRQQKSIQPVPKKKTKGDWVAGKYEKLEKFDEKFQQLSKKMEPGNIGNTNPGKRGANLVSGFTSMFEQATPEPSPVVQRKPKNPDSDNASSLNALLNREPNPNEICYFCKKRIYLVERQSAEGKYFHRLCFRCYFCDIPLHIGSYTIHRTSLGHARFYCDQHVGRERSAAAAKRLSDLPDSRPSSSIMSDDVGGRAGDGQQKTRPMYERIEFENSVDPG</sequence>
<keyword evidence="21" id="KW-1185">Reference proteome</keyword>
<keyword evidence="12" id="KW-0503">Monooxygenase</keyword>
<keyword evidence="5" id="KW-0963">Cytoplasm</keyword>
<comment type="caution">
    <text evidence="20">The sequence shown here is derived from an EMBL/GenBank/DDBJ whole genome shotgun (WGS) entry which is preliminary data.</text>
</comment>
<dbReference type="GO" id="GO:0120501">
    <property type="term" value="F:F-actin monooxygenase activity"/>
    <property type="evidence" value="ECO:0007669"/>
    <property type="project" value="UniProtKB-EC"/>
</dbReference>
<keyword evidence="13 16" id="KW-0440">LIM domain</keyword>
<dbReference type="OrthoDB" id="20799at2759"/>
<dbReference type="GO" id="GO:0003779">
    <property type="term" value="F:actin binding"/>
    <property type="evidence" value="ECO:0007669"/>
    <property type="project" value="UniProtKB-KW"/>
</dbReference>
<evidence type="ECO:0000256" key="13">
    <source>
        <dbReference type="ARBA" id="ARBA00023038"/>
    </source>
</evidence>